<dbReference type="EMBL" id="CM056790">
    <property type="protein sequence ID" value="KAJ8723271.1"/>
    <property type="molecule type" value="Genomic_DNA"/>
</dbReference>
<reference evidence="1" key="1">
    <citation type="submission" date="2023-03" db="EMBL/GenBank/DDBJ databases">
        <title>Chromosome-level genomes of two armyworms, Mythimna separata and Mythimna loreyi, provide insights into the biosynthesis and reception of sex pheromones.</title>
        <authorList>
            <person name="Zhao H."/>
        </authorList>
    </citation>
    <scope>NUCLEOTIDE SEQUENCE</scope>
    <source>
        <strain evidence="1">BeijingLab</strain>
    </source>
</reference>
<organism evidence="1 2">
    <name type="scientific">Mythimna loreyi</name>
    <dbReference type="NCBI Taxonomy" id="667449"/>
    <lineage>
        <taxon>Eukaryota</taxon>
        <taxon>Metazoa</taxon>
        <taxon>Ecdysozoa</taxon>
        <taxon>Arthropoda</taxon>
        <taxon>Hexapoda</taxon>
        <taxon>Insecta</taxon>
        <taxon>Pterygota</taxon>
        <taxon>Neoptera</taxon>
        <taxon>Endopterygota</taxon>
        <taxon>Lepidoptera</taxon>
        <taxon>Glossata</taxon>
        <taxon>Ditrysia</taxon>
        <taxon>Noctuoidea</taxon>
        <taxon>Noctuidae</taxon>
        <taxon>Noctuinae</taxon>
        <taxon>Hadenini</taxon>
        <taxon>Mythimna</taxon>
    </lineage>
</organism>
<accession>A0ACC2QRM0</accession>
<sequence length="472" mass="53029">MEEDHIETAIGRFGKYQTWIMFLITIGRFPSEYQLMNVVFLIPNVEYKCLDNNVTNYCPCENPKYDTSTIVSSATSEWNLICDRTYMASLSQSMVQVGILVGSLIFGHVSDRYGRKPVVLLTLILDVVFVVLSAVVPNFWMFLSCRFLNGVSIGGSMLACYVLIVELSGKSFRAYVSGFMYITLILTYLTLPIIAYFIRDWRELQLVTSVPWAIVILYYWLLPESPRWLITVGKKKEAIYILTHIAKRNNRSTENIEAIVEKIELSNQNQHQTGTYIDLFKTPKIRKYTFITALIWMSCSHTYYGLNQYIGLLQGNIYLNVLLSGASLTPSLVLVVVSTLYFRRKVTIITSFVIAAISLLVFIVIPSELKAASLTFAIIGLSGAFASFVQAYLFTSEVFPTVIRNIAIGFASMFARLGGFVAPFVVNIGIEWVSILIFSGIALGAAILCYFLPETKATNLPNTIAQREHAQA</sequence>
<protein>
    <submittedName>
        <fullName evidence="1">Uncharacterized protein</fullName>
    </submittedName>
</protein>
<gene>
    <name evidence="1" type="ORF">PYW08_003183</name>
</gene>
<comment type="caution">
    <text evidence="1">The sequence shown here is derived from an EMBL/GenBank/DDBJ whole genome shotgun (WGS) entry which is preliminary data.</text>
</comment>
<proteinExistence type="predicted"/>
<evidence type="ECO:0000313" key="1">
    <source>
        <dbReference type="EMBL" id="KAJ8723271.1"/>
    </source>
</evidence>
<keyword evidence="2" id="KW-1185">Reference proteome</keyword>
<evidence type="ECO:0000313" key="2">
    <source>
        <dbReference type="Proteomes" id="UP001231649"/>
    </source>
</evidence>
<dbReference type="Proteomes" id="UP001231649">
    <property type="component" value="Chromosome 14"/>
</dbReference>
<name>A0ACC2QRM0_9NEOP</name>